<dbReference type="AlphaFoldDB" id="A0A6J1L5H8"/>
<reference evidence="3" key="1">
    <citation type="submission" date="2025-08" db="UniProtKB">
        <authorList>
            <consortium name="RefSeq"/>
        </authorList>
    </citation>
    <scope>IDENTIFICATION</scope>
    <source>
        <strain evidence="3">15085-1641.00</strain>
        <tissue evidence="3">Whole body</tissue>
    </source>
</reference>
<name>A0A6J1L5H8_DROHY</name>
<dbReference type="OMA" id="YCIYMLI"/>
<protein>
    <submittedName>
        <fullName evidence="3">Uncharacterized protein LOC111592241</fullName>
    </submittedName>
</protein>
<evidence type="ECO:0000256" key="1">
    <source>
        <dbReference type="SAM" id="Phobius"/>
    </source>
</evidence>
<organism evidence="2 3">
    <name type="scientific">Drosophila hydei</name>
    <name type="common">Fruit fly</name>
    <dbReference type="NCBI Taxonomy" id="7224"/>
    <lineage>
        <taxon>Eukaryota</taxon>
        <taxon>Metazoa</taxon>
        <taxon>Ecdysozoa</taxon>
        <taxon>Arthropoda</taxon>
        <taxon>Hexapoda</taxon>
        <taxon>Insecta</taxon>
        <taxon>Pterygota</taxon>
        <taxon>Neoptera</taxon>
        <taxon>Endopterygota</taxon>
        <taxon>Diptera</taxon>
        <taxon>Brachycera</taxon>
        <taxon>Muscomorpha</taxon>
        <taxon>Ephydroidea</taxon>
        <taxon>Drosophilidae</taxon>
        <taxon>Drosophila</taxon>
    </lineage>
</organism>
<evidence type="ECO:0000313" key="2">
    <source>
        <dbReference type="Proteomes" id="UP000504633"/>
    </source>
</evidence>
<dbReference type="Proteomes" id="UP000504633">
    <property type="component" value="Unplaced"/>
</dbReference>
<gene>
    <name evidence="3" type="primary">LOC111592241</name>
</gene>
<keyword evidence="2" id="KW-1185">Reference proteome</keyword>
<dbReference type="RefSeq" id="XP_023160093.1">
    <property type="nucleotide sequence ID" value="XM_023304325.1"/>
</dbReference>
<sequence>MFLLRKFCCVLQLRTGCYIIAVLDLVINLNIIIFTNKAQVTMVERAMTICHCIGCSLLFIGALVVSTLLLVFYLITCVVNTAISLIIIIVLAHDYAPANLVMIIVCFTMVFLNTYSWYVVFSYYRQLSVPYTATT</sequence>
<feature type="transmembrane region" description="Helical" evidence="1">
    <location>
        <begin position="46"/>
        <end position="65"/>
    </location>
</feature>
<proteinExistence type="predicted"/>
<feature type="transmembrane region" description="Helical" evidence="1">
    <location>
        <begin position="99"/>
        <end position="120"/>
    </location>
</feature>
<keyword evidence="1" id="KW-1133">Transmembrane helix</keyword>
<feature type="transmembrane region" description="Helical" evidence="1">
    <location>
        <begin position="71"/>
        <end position="92"/>
    </location>
</feature>
<feature type="transmembrane region" description="Helical" evidence="1">
    <location>
        <begin position="12"/>
        <end position="34"/>
    </location>
</feature>
<keyword evidence="1" id="KW-0812">Transmembrane</keyword>
<accession>A0A6J1L5H8</accession>
<dbReference type="OrthoDB" id="7856479at2759"/>
<dbReference type="GeneID" id="111592241"/>
<dbReference type="KEGG" id="dhe:111592241"/>
<keyword evidence="1" id="KW-0472">Membrane</keyword>
<evidence type="ECO:0000313" key="3">
    <source>
        <dbReference type="RefSeq" id="XP_023160093.1"/>
    </source>
</evidence>